<reference evidence="2" key="1">
    <citation type="submission" date="2023-07" db="EMBL/GenBank/DDBJ databases">
        <title>draft genome sequence of fig (Ficus carica).</title>
        <authorList>
            <person name="Takahashi T."/>
            <person name="Nishimura K."/>
        </authorList>
    </citation>
    <scope>NUCLEOTIDE SEQUENCE</scope>
</reference>
<evidence type="ECO:0000313" key="2">
    <source>
        <dbReference type="EMBL" id="GMN46582.1"/>
    </source>
</evidence>
<name>A0AA88A930_FICCA</name>
<keyword evidence="3" id="KW-1185">Reference proteome</keyword>
<comment type="caution">
    <text evidence="2">The sequence shown here is derived from an EMBL/GenBank/DDBJ whole genome shotgun (WGS) entry which is preliminary data.</text>
</comment>
<dbReference type="EMBL" id="BTGU01000023">
    <property type="protein sequence ID" value="GMN46582.1"/>
    <property type="molecule type" value="Genomic_DNA"/>
</dbReference>
<evidence type="ECO:0000313" key="3">
    <source>
        <dbReference type="Proteomes" id="UP001187192"/>
    </source>
</evidence>
<dbReference type="AlphaFoldDB" id="A0AA88A930"/>
<accession>A0AA88A930</accession>
<evidence type="ECO:0000256" key="1">
    <source>
        <dbReference type="SAM" id="MobiDB-lite"/>
    </source>
</evidence>
<protein>
    <submittedName>
        <fullName evidence="2">Uncharacterized protein</fullName>
    </submittedName>
</protein>
<feature type="region of interest" description="Disordered" evidence="1">
    <location>
        <begin position="122"/>
        <end position="148"/>
    </location>
</feature>
<proteinExistence type="predicted"/>
<dbReference type="Proteomes" id="UP001187192">
    <property type="component" value="Unassembled WGS sequence"/>
</dbReference>
<gene>
    <name evidence="2" type="ORF">TIFTF001_015768</name>
</gene>
<sequence length="213" mass="23094">MVTTLIWAQNAIHLKYEEAALETSLPVGDSGPSHPHPRPLLRLLPPHLLLLLHLQFTLSPPLLLLLPSPPPPPPLPPRLPPPLRRRRPLRRVLLRRPIAQVRPAGMQGPEEGHGVRFEIAERGGGQDGLQGDRQAAVEGRQRGQSGLRVPQVGAQEDGAAERTRGSALSRAVWMSGCQARGLGAQARSAAQEVSSVWVLDSKCICVKLCDSDC</sequence>
<organism evidence="2 3">
    <name type="scientific">Ficus carica</name>
    <name type="common">Common fig</name>
    <dbReference type="NCBI Taxonomy" id="3494"/>
    <lineage>
        <taxon>Eukaryota</taxon>
        <taxon>Viridiplantae</taxon>
        <taxon>Streptophyta</taxon>
        <taxon>Embryophyta</taxon>
        <taxon>Tracheophyta</taxon>
        <taxon>Spermatophyta</taxon>
        <taxon>Magnoliopsida</taxon>
        <taxon>eudicotyledons</taxon>
        <taxon>Gunneridae</taxon>
        <taxon>Pentapetalae</taxon>
        <taxon>rosids</taxon>
        <taxon>fabids</taxon>
        <taxon>Rosales</taxon>
        <taxon>Moraceae</taxon>
        <taxon>Ficeae</taxon>
        <taxon>Ficus</taxon>
    </lineage>
</organism>